<name>A0A9P6QCT4_9FUNG</name>
<comment type="caution">
    <text evidence="4">The sequence shown here is derived from an EMBL/GenBank/DDBJ whole genome shotgun (WGS) entry which is preliminary data.</text>
</comment>
<dbReference type="Proteomes" id="UP000726737">
    <property type="component" value="Unassembled WGS sequence"/>
</dbReference>
<keyword evidence="1" id="KW-0175">Coiled coil</keyword>
<feature type="region of interest" description="Disordered" evidence="2">
    <location>
        <begin position="413"/>
        <end position="513"/>
    </location>
</feature>
<feature type="region of interest" description="Disordered" evidence="2">
    <location>
        <begin position="24"/>
        <end position="105"/>
    </location>
</feature>
<feature type="compositionally biased region" description="Low complexity" evidence="2">
    <location>
        <begin position="187"/>
        <end position="199"/>
    </location>
</feature>
<accession>A0A9P6QCT4</accession>
<feature type="region of interest" description="Disordered" evidence="2">
    <location>
        <begin position="693"/>
        <end position="723"/>
    </location>
</feature>
<sequence>MHNGYFNNWPPPATTLIDTLGDLHQSRTTSPASTPISTNAPSLPTSATTIIPNAAQPHSTSIPSNRQADDSSNGLPKGTDKVTTAPPAALAPRPPRSFPINSINNTDPPVLRNTLAEGFFGTPFPIPVTGYAAASSAATTQKDHVSTVRPIKAHRTNPSFMSDLASKSYATASTQFVVPPPVIRSSSGYSGFSSTSSNGKSKKQPPSERARPMYHPFAGMDLGPSSRSYSYAGTPNSLRLAGLTGASLDISMPAPSANLRKSLSVSKPAKKGIKSRLRRLRQKQGSSSRETSANTFITSGESDSEAAFDADPDAVFNSGGITYRFTPPTTSSSKSSFKRPKFPRNNISLPLPPRGNSHHVCNSACNHNNGKQSTSGGEYGSSENHKEPSSVRFKDFFKNVGLSNQHYIGHTTVSPAASDHNDTNKGIQRPLQTRGTFPLFGDFLSGDDQPSTSTTRFRLAGPGRRKRRFTKKSHSAATRMMVPFTSAAATDDEDSPASRSGPHHQEPPLQRNHYSSHHTFLHHLQRRHRSRSIGEDVPRDFDITWKPESRISASLKEARCANPDPNVLLVELEPLPAKFLSEFASLSTSKGPLSTYITPSSTANSGQGPMNSAPTTFSHYHQRSGSKCADILCTKTFLFKSYQNSKFQGHYIFRVVGQHIEYKKLPVALEQPCSQYFREAYVTYRLLEKKAKTLREERERSRQHHYRAKSREFEDHHDMSEPSMTTLPMVNKSQGSKPNSGGEILRSSVAWDQMRLGDEGMSSDSPPPTPGISFGRSTGYQEQRYNPESSNNALVQSIVGGINTRERNNLYSDTMSLKPPPHRSQLYHSRKRSWTSIREQQRLEQEQQRAIEDARWNKMEQKYREEFQQAAYGLESSLNEIINGSEYERFDATADVTIPNENRDTAVFTIINGDKTNDMWLEAPSAKLKYEFLNWIAISTMDHGELDSEVSKAPSSTVHRVSSLDAFMGSHKDLVDDDAEDTDVLFELIDIRLAQQEEKLQMLREEIQGTMGQIDDCLTNLEHLDENAKKLMTTMIRGIESQEIQLALRPSPTTGQTLAETVEWKLKDVHERIVICTKIMGQARYNLNRLRYEIELEQRSIRLFRQYKIIIGVVSFSIVLLVWFLYHSRANALAPQPASPLFPSPVNPFEKDYTFHHGEPLAMSSPVPTSSFNSDGAASAATMIAVINRLGRKQNRAAWMDKELPIIEYVDGLELRDDHAQSTQHFAKQATQTTTIPTTTTTTTDMQCLAPQGALWYPSKSTHFYQGQVADQGQMTCSTTTTSSHSTYSKKYN</sequence>
<organism evidence="4 5">
    <name type="scientific">Mortierella polycephala</name>
    <dbReference type="NCBI Taxonomy" id="41804"/>
    <lineage>
        <taxon>Eukaryota</taxon>
        <taxon>Fungi</taxon>
        <taxon>Fungi incertae sedis</taxon>
        <taxon>Mucoromycota</taxon>
        <taxon>Mortierellomycotina</taxon>
        <taxon>Mortierellomycetes</taxon>
        <taxon>Mortierellales</taxon>
        <taxon>Mortierellaceae</taxon>
        <taxon>Mortierella</taxon>
    </lineage>
</organism>
<proteinExistence type="predicted"/>
<feature type="compositionally biased region" description="Polar residues" evidence="2">
    <location>
        <begin position="365"/>
        <end position="376"/>
    </location>
</feature>
<evidence type="ECO:0000313" key="5">
    <source>
        <dbReference type="Proteomes" id="UP000726737"/>
    </source>
</evidence>
<feature type="compositionally biased region" description="Basic residues" evidence="2">
    <location>
        <begin position="268"/>
        <end position="282"/>
    </location>
</feature>
<feature type="compositionally biased region" description="Basic and acidic residues" evidence="2">
    <location>
        <begin position="709"/>
        <end position="720"/>
    </location>
</feature>
<gene>
    <name evidence="4" type="ORF">BG011_009703</name>
</gene>
<keyword evidence="5" id="KW-1185">Reference proteome</keyword>
<feature type="region of interest" description="Disordered" evidence="2">
    <location>
        <begin position="259"/>
        <end position="305"/>
    </location>
</feature>
<feature type="compositionally biased region" description="Polar residues" evidence="2">
    <location>
        <begin position="283"/>
        <end position="301"/>
    </location>
</feature>
<reference evidence="4" key="1">
    <citation type="journal article" date="2020" name="Fungal Divers.">
        <title>Resolving the Mortierellaceae phylogeny through synthesis of multi-gene phylogenetics and phylogenomics.</title>
        <authorList>
            <person name="Vandepol N."/>
            <person name="Liber J."/>
            <person name="Desiro A."/>
            <person name="Na H."/>
            <person name="Kennedy M."/>
            <person name="Barry K."/>
            <person name="Grigoriev I.V."/>
            <person name="Miller A.N."/>
            <person name="O'Donnell K."/>
            <person name="Stajich J.E."/>
            <person name="Bonito G."/>
        </authorList>
    </citation>
    <scope>NUCLEOTIDE SEQUENCE</scope>
    <source>
        <strain evidence="4">KOD948</strain>
    </source>
</reference>
<protein>
    <submittedName>
        <fullName evidence="4">Uncharacterized protein</fullName>
    </submittedName>
</protein>
<feature type="coiled-coil region" evidence="1">
    <location>
        <begin position="986"/>
        <end position="1013"/>
    </location>
</feature>
<feature type="region of interest" description="Disordered" evidence="2">
    <location>
        <begin position="187"/>
        <end position="219"/>
    </location>
</feature>
<feature type="compositionally biased region" description="Polar residues" evidence="2">
    <location>
        <begin position="26"/>
        <end position="74"/>
    </location>
</feature>
<keyword evidence="3" id="KW-0812">Transmembrane</keyword>
<feature type="compositionally biased region" description="Polar residues" evidence="2">
    <location>
        <begin position="775"/>
        <end position="788"/>
    </location>
</feature>
<feature type="compositionally biased region" description="Polar residues" evidence="2">
    <location>
        <begin position="424"/>
        <end position="435"/>
    </location>
</feature>
<feature type="region of interest" description="Disordered" evidence="2">
    <location>
        <begin position="365"/>
        <end position="388"/>
    </location>
</feature>
<evidence type="ECO:0000313" key="4">
    <source>
        <dbReference type="EMBL" id="KAG0262782.1"/>
    </source>
</evidence>
<evidence type="ECO:0000256" key="2">
    <source>
        <dbReference type="SAM" id="MobiDB-lite"/>
    </source>
</evidence>
<dbReference type="OrthoDB" id="2445058at2759"/>
<feature type="compositionally biased region" description="Basic residues" evidence="2">
    <location>
        <begin position="463"/>
        <end position="474"/>
    </location>
</feature>
<feature type="transmembrane region" description="Helical" evidence="3">
    <location>
        <begin position="1107"/>
        <end position="1126"/>
    </location>
</feature>
<evidence type="ECO:0000256" key="1">
    <source>
        <dbReference type="SAM" id="Coils"/>
    </source>
</evidence>
<keyword evidence="3" id="KW-1133">Transmembrane helix</keyword>
<feature type="region of interest" description="Disordered" evidence="2">
    <location>
        <begin position="757"/>
        <end position="788"/>
    </location>
</feature>
<keyword evidence="3" id="KW-0472">Membrane</keyword>
<evidence type="ECO:0000256" key="3">
    <source>
        <dbReference type="SAM" id="Phobius"/>
    </source>
</evidence>
<dbReference type="EMBL" id="JAAAJA010000089">
    <property type="protein sequence ID" value="KAG0262782.1"/>
    <property type="molecule type" value="Genomic_DNA"/>
</dbReference>